<keyword evidence="11" id="KW-0472">Membrane</keyword>
<evidence type="ECO:0000256" key="3">
    <source>
        <dbReference type="ARBA" id="ARBA00010617"/>
    </source>
</evidence>
<evidence type="ECO:0000256" key="6">
    <source>
        <dbReference type="ARBA" id="ARBA00022723"/>
    </source>
</evidence>
<accession>A0A8X8XQ24</accession>
<comment type="subcellular location">
    <subcellularLocation>
        <location evidence="2">Membrane</location>
        <topology evidence="2">Single-pass membrane protein</topology>
    </subcellularLocation>
</comment>
<dbReference type="GO" id="GO:0005506">
    <property type="term" value="F:iron ion binding"/>
    <property type="evidence" value="ECO:0007669"/>
    <property type="project" value="InterPro"/>
</dbReference>
<proteinExistence type="inferred from homology"/>
<organism evidence="12">
    <name type="scientific">Salvia splendens</name>
    <name type="common">Scarlet sage</name>
    <dbReference type="NCBI Taxonomy" id="180675"/>
    <lineage>
        <taxon>Eukaryota</taxon>
        <taxon>Viridiplantae</taxon>
        <taxon>Streptophyta</taxon>
        <taxon>Embryophyta</taxon>
        <taxon>Tracheophyta</taxon>
        <taxon>Spermatophyta</taxon>
        <taxon>Magnoliopsida</taxon>
        <taxon>eudicotyledons</taxon>
        <taxon>Gunneridae</taxon>
        <taxon>Pentapetalae</taxon>
        <taxon>asterids</taxon>
        <taxon>lamiids</taxon>
        <taxon>Lamiales</taxon>
        <taxon>Lamiaceae</taxon>
        <taxon>Nepetoideae</taxon>
        <taxon>Mentheae</taxon>
        <taxon>Salviinae</taxon>
        <taxon>Salvia</taxon>
        <taxon>Salvia subgen. Calosphace</taxon>
        <taxon>core Calosphace</taxon>
    </lineage>
</organism>
<dbReference type="GO" id="GO:0016705">
    <property type="term" value="F:oxidoreductase activity, acting on paired donors, with incorporation or reduction of molecular oxygen"/>
    <property type="evidence" value="ECO:0007669"/>
    <property type="project" value="InterPro"/>
</dbReference>
<comment type="caution">
    <text evidence="12">The sequence shown here is derived from an EMBL/GenBank/DDBJ whole genome shotgun (WGS) entry which is preliminary data.</text>
</comment>
<evidence type="ECO:0000313" key="12">
    <source>
        <dbReference type="EMBL" id="KAG6418440.1"/>
    </source>
</evidence>
<reference evidence="12" key="2">
    <citation type="submission" date="2020-08" db="EMBL/GenBank/DDBJ databases">
        <title>Plant Genome Project.</title>
        <authorList>
            <person name="Zhang R.-G."/>
        </authorList>
    </citation>
    <scope>NUCLEOTIDE SEQUENCE</scope>
    <source>
        <strain evidence="12">Huo1</strain>
        <tissue evidence="12">Leaf</tissue>
    </source>
</reference>
<keyword evidence="10" id="KW-0503">Monooxygenase</keyword>
<comment type="cofactor">
    <cofactor evidence="1">
        <name>heme</name>
        <dbReference type="ChEBI" id="CHEBI:30413"/>
    </cofactor>
</comment>
<evidence type="ECO:0000256" key="2">
    <source>
        <dbReference type="ARBA" id="ARBA00004167"/>
    </source>
</evidence>
<keyword evidence="4" id="KW-0349">Heme</keyword>
<evidence type="ECO:0000256" key="10">
    <source>
        <dbReference type="ARBA" id="ARBA00023033"/>
    </source>
</evidence>
<keyword evidence="8" id="KW-0560">Oxidoreductase</keyword>
<dbReference type="SUPFAM" id="SSF48264">
    <property type="entry name" value="Cytochrome P450"/>
    <property type="match status" value="1"/>
</dbReference>
<reference evidence="12" key="1">
    <citation type="submission" date="2018-01" db="EMBL/GenBank/DDBJ databases">
        <authorList>
            <person name="Mao J.F."/>
        </authorList>
    </citation>
    <scope>NUCLEOTIDE SEQUENCE</scope>
    <source>
        <strain evidence="12">Huo1</strain>
        <tissue evidence="12">Leaf</tissue>
    </source>
</reference>
<evidence type="ECO:0000256" key="8">
    <source>
        <dbReference type="ARBA" id="ARBA00023002"/>
    </source>
</evidence>
<dbReference type="Gene3D" id="1.10.630.10">
    <property type="entry name" value="Cytochrome P450"/>
    <property type="match status" value="1"/>
</dbReference>
<gene>
    <name evidence="12" type="ORF">SASPL_120644</name>
</gene>
<evidence type="ECO:0000256" key="7">
    <source>
        <dbReference type="ARBA" id="ARBA00022989"/>
    </source>
</evidence>
<keyword evidence="5" id="KW-0812">Transmembrane</keyword>
<protein>
    <submittedName>
        <fullName evidence="12">Uncharacterized protein</fullName>
    </submittedName>
</protein>
<dbReference type="EMBL" id="PNBA02000007">
    <property type="protein sequence ID" value="KAG6418440.1"/>
    <property type="molecule type" value="Genomic_DNA"/>
</dbReference>
<evidence type="ECO:0000313" key="13">
    <source>
        <dbReference type="Proteomes" id="UP000298416"/>
    </source>
</evidence>
<dbReference type="GO" id="GO:0016020">
    <property type="term" value="C:membrane"/>
    <property type="evidence" value="ECO:0007669"/>
    <property type="project" value="UniProtKB-SubCell"/>
</dbReference>
<dbReference type="InterPro" id="IPR001128">
    <property type="entry name" value="Cyt_P450"/>
</dbReference>
<dbReference type="PANTHER" id="PTHR47955">
    <property type="entry name" value="CYTOCHROME P450 FAMILY 71 PROTEIN"/>
    <property type="match status" value="1"/>
</dbReference>
<sequence length="127" mass="15151">MALSLGSNLICRIAFGRWYEYNESKPQRFGEILREAQAVMASLSVSDFFPSLSWVDRLNGYADWVETTYKNLDEFYQELIDDHLDPNMRKEKEKRKEKDMVDVLLQLKEEKSVSFHFNYRNVKEKLE</sequence>
<evidence type="ECO:0000256" key="11">
    <source>
        <dbReference type="ARBA" id="ARBA00023136"/>
    </source>
</evidence>
<comment type="similarity">
    <text evidence="3">Belongs to the cytochrome P450 family.</text>
</comment>
<dbReference type="Proteomes" id="UP000298416">
    <property type="component" value="Unassembled WGS sequence"/>
</dbReference>
<evidence type="ECO:0000256" key="1">
    <source>
        <dbReference type="ARBA" id="ARBA00001971"/>
    </source>
</evidence>
<keyword evidence="13" id="KW-1185">Reference proteome</keyword>
<dbReference type="GO" id="GO:0020037">
    <property type="term" value="F:heme binding"/>
    <property type="evidence" value="ECO:0007669"/>
    <property type="project" value="InterPro"/>
</dbReference>
<name>A0A8X8XQ24_SALSN</name>
<evidence type="ECO:0000256" key="5">
    <source>
        <dbReference type="ARBA" id="ARBA00022692"/>
    </source>
</evidence>
<keyword evidence="6" id="KW-0479">Metal-binding</keyword>
<keyword evidence="9" id="KW-0408">Iron</keyword>
<dbReference type="GO" id="GO:0004497">
    <property type="term" value="F:monooxygenase activity"/>
    <property type="evidence" value="ECO:0007669"/>
    <property type="project" value="UniProtKB-KW"/>
</dbReference>
<evidence type="ECO:0000256" key="4">
    <source>
        <dbReference type="ARBA" id="ARBA00022617"/>
    </source>
</evidence>
<dbReference type="PANTHER" id="PTHR47955:SF22">
    <property type="entry name" value="CYTOCHROME P450 83B1-LIKE"/>
    <property type="match status" value="1"/>
</dbReference>
<dbReference type="InterPro" id="IPR036396">
    <property type="entry name" value="Cyt_P450_sf"/>
</dbReference>
<keyword evidence="7" id="KW-1133">Transmembrane helix</keyword>
<dbReference type="Pfam" id="PF00067">
    <property type="entry name" value="p450"/>
    <property type="match status" value="1"/>
</dbReference>
<dbReference type="AlphaFoldDB" id="A0A8X8XQ24"/>
<evidence type="ECO:0000256" key="9">
    <source>
        <dbReference type="ARBA" id="ARBA00023004"/>
    </source>
</evidence>